<dbReference type="InterPro" id="IPR045028">
    <property type="entry name" value="DinG/Rad3-like"/>
</dbReference>
<dbReference type="PROSITE" id="PS50089">
    <property type="entry name" value="ZF_RING_2"/>
    <property type="match status" value="1"/>
</dbReference>
<dbReference type="GO" id="GO:0016818">
    <property type="term" value="F:hydrolase activity, acting on acid anhydrides, in phosphorus-containing anhydrides"/>
    <property type="evidence" value="ECO:0007669"/>
    <property type="project" value="InterPro"/>
</dbReference>
<comment type="caution">
    <text evidence="5">The sequence shown here is derived from an EMBL/GenBank/DDBJ whole genome shotgun (WGS) entry which is preliminary data.</text>
</comment>
<evidence type="ECO:0000259" key="4">
    <source>
        <dbReference type="PROSITE" id="PS50089"/>
    </source>
</evidence>
<feature type="domain" description="RING-type" evidence="4">
    <location>
        <begin position="435"/>
        <end position="475"/>
    </location>
</feature>
<evidence type="ECO:0000313" key="5">
    <source>
        <dbReference type="EMBL" id="KAF5401735.1"/>
    </source>
</evidence>
<dbReference type="GO" id="GO:1904430">
    <property type="term" value="P:negative regulation of t-circle formation"/>
    <property type="evidence" value="ECO:0007669"/>
    <property type="project" value="TreeGrafter"/>
</dbReference>
<dbReference type="EMBL" id="LUCH01002274">
    <property type="protein sequence ID" value="KAF5401735.1"/>
    <property type="molecule type" value="Genomic_DNA"/>
</dbReference>
<dbReference type="SMART" id="SM00491">
    <property type="entry name" value="HELICc2"/>
    <property type="match status" value="1"/>
</dbReference>
<name>A0A8J4T156_9TREM</name>
<accession>A0A8J4T156</accession>
<dbReference type="Proteomes" id="UP000748531">
    <property type="component" value="Unassembled WGS sequence"/>
</dbReference>
<keyword evidence="6" id="KW-1185">Reference proteome</keyword>
<sequence length="499" mass="55551">MRGRASEGLDLADYAGRGVAILGLPYPPFQDPRVKLKMAYLDEQKVELSNQASCAIKHNSDHKVIATNHPTGRKWYNQQAWRAVNQSIGRVIRHHRDFGAIFLCDERFAPVAARSQLPHWMQSSIRIYSEWNSFLMETSTFFKNAMKQYPPIATTLIGQSTQSSFVKHSAYKPLKSQFNTPSFGFNHQKLSNLPCASETVTFSHSLAQHHPTPDGDSLLANYMKPETSSHLSLSVLKSSSSSIFDSIDNQSDESAISSTVSLSTTGESKEDDLEAKLLQCRPSKRIRLCRAIENLPTDNTSCLDPATYLAAVKSTFICSPGTGTNRDFMRDFKEALKTYKETTTSNTVDHLNNDNMECVRVLHNKLATIFASDESKKLLTGVICFLLPAHRSYYAELCKQRTLLTADQPNCSFSLSFSSDKDVAGKSSDNTVIKCSKCHGCPARTPLVSTCNHIACFGCWRTIIEDGNRRCPSCHCLVRRRNLTRLVVQPANASKLADA</sequence>
<evidence type="ECO:0000256" key="2">
    <source>
        <dbReference type="ARBA" id="ARBA00022833"/>
    </source>
</evidence>
<dbReference type="GO" id="GO:0008270">
    <property type="term" value="F:zinc ion binding"/>
    <property type="evidence" value="ECO:0007669"/>
    <property type="project" value="UniProtKB-KW"/>
</dbReference>
<dbReference type="CDD" id="cd16449">
    <property type="entry name" value="RING-HC"/>
    <property type="match status" value="1"/>
</dbReference>
<evidence type="ECO:0000256" key="1">
    <source>
        <dbReference type="ARBA" id="ARBA00022771"/>
    </source>
</evidence>
<dbReference type="OrthoDB" id="6268678at2759"/>
<dbReference type="PANTHER" id="PTHR11472:SF34">
    <property type="entry name" value="REGULATOR OF TELOMERE ELONGATION HELICASE 1"/>
    <property type="match status" value="1"/>
</dbReference>
<dbReference type="GO" id="GO:0005634">
    <property type="term" value="C:nucleus"/>
    <property type="evidence" value="ECO:0007669"/>
    <property type="project" value="TreeGrafter"/>
</dbReference>
<dbReference type="GO" id="GO:0003678">
    <property type="term" value="F:DNA helicase activity"/>
    <property type="evidence" value="ECO:0007669"/>
    <property type="project" value="TreeGrafter"/>
</dbReference>
<dbReference type="Gene3D" id="3.30.40.10">
    <property type="entry name" value="Zinc/RING finger domain, C3HC4 (zinc finger)"/>
    <property type="match status" value="1"/>
</dbReference>
<dbReference type="InterPro" id="IPR006555">
    <property type="entry name" value="ATP-dep_Helicase_C"/>
</dbReference>
<proteinExistence type="predicted"/>
<dbReference type="GO" id="GO:0090657">
    <property type="term" value="P:telomeric loop disassembly"/>
    <property type="evidence" value="ECO:0007669"/>
    <property type="project" value="TreeGrafter"/>
</dbReference>
<reference evidence="5" key="1">
    <citation type="submission" date="2019-05" db="EMBL/GenBank/DDBJ databases">
        <title>Annotation for the trematode Paragonimus heterotremus.</title>
        <authorList>
            <person name="Choi Y.-J."/>
        </authorList>
    </citation>
    <scope>NUCLEOTIDE SEQUENCE</scope>
    <source>
        <strain evidence="5">LC</strain>
    </source>
</reference>
<keyword evidence="2" id="KW-0862">Zinc</keyword>
<dbReference type="GO" id="GO:0045910">
    <property type="term" value="P:negative regulation of DNA recombination"/>
    <property type="evidence" value="ECO:0007669"/>
    <property type="project" value="TreeGrafter"/>
</dbReference>
<gene>
    <name evidence="5" type="ORF">PHET_04415</name>
</gene>
<evidence type="ECO:0000256" key="3">
    <source>
        <dbReference type="PROSITE-ProRule" id="PRU00175"/>
    </source>
</evidence>
<organism evidence="5 6">
    <name type="scientific">Paragonimus heterotremus</name>
    <dbReference type="NCBI Taxonomy" id="100268"/>
    <lineage>
        <taxon>Eukaryota</taxon>
        <taxon>Metazoa</taxon>
        <taxon>Spiralia</taxon>
        <taxon>Lophotrochozoa</taxon>
        <taxon>Platyhelminthes</taxon>
        <taxon>Trematoda</taxon>
        <taxon>Digenea</taxon>
        <taxon>Plagiorchiida</taxon>
        <taxon>Troglotremata</taxon>
        <taxon>Troglotrematidae</taxon>
        <taxon>Paragonimus</taxon>
    </lineage>
</organism>
<dbReference type="Gene3D" id="3.40.50.300">
    <property type="entry name" value="P-loop containing nucleotide triphosphate hydrolases"/>
    <property type="match status" value="1"/>
</dbReference>
<keyword evidence="1 3" id="KW-0479">Metal-binding</keyword>
<protein>
    <recommendedName>
        <fullName evidence="4">RING-type domain-containing protein</fullName>
    </recommendedName>
</protein>
<dbReference type="InterPro" id="IPR001841">
    <property type="entry name" value="Znf_RING"/>
</dbReference>
<dbReference type="GO" id="GO:0010569">
    <property type="term" value="P:regulation of double-strand break repair via homologous recombination"/>
    <property type="evidence" value="ECO:0007669"/>
    <property type="project" value="TreeGrafter"/>
</dbReference>
<dbReference type="Pfam" id="PF13307">
    <property type="entry name" value="Helicase_C_2"/>
    <property type="match status" value="1"/>
</dbReference>
<dbReference type="GO" id="GO:0070182">
    <property type="term" value="F:DNA polymerase binding"/>
    <property type="evidence" value="ECO:0007669"/>
    <property type="project" value="TreeGrafter"/>
</dbReference>
<dbReference type="InterPro" id="IPR013083">
    <property type="entry name" value="Znf_RING/FYVE/PHD"/>
</dbReference>
<evidence type="ECO:0000313" key="6">
    <source>
        <dbReference type="Proteomes" id="UP000748531"/>
    </source>
</evidence>
<dbReference type="PANTHER" id="PTHR11472">
    <property type="entry name" value="DNA REPAIR DEAD HELICASE RAD3/XP-D SUBFAMILY MEMBER"/>
    <property type="match status" value="1"/>
</dbReference>
<dbReference type="SUPFAM" id="SSF57850">
    <property type="entry name" value="RING/U-box"/>
    <property type="match status" value="1"/>
</dbReference>
<keyword evidence="1 3" id="KW-0863">Zinc-finger</keyword>
<dbReference type="GO" id="GO:0003676">
    <property type="term" value="F:nucleic acid binding"/>
    <property type="evidence" value="ECO:0007669"/>
    <property type="project" value="InterPro"/>
</dbReference>
<dbReference type="Pfam" id="PF23116">
    <property type="entry name" value="HHD_RTEL1"/>
    <property type="match status" value="1"/>
</dbReference>
<dbReference type="AlphaFoldDB" id="A0A8J4T156"/>
<dbReference type="GO" id="GO:0005524">
    <property type="term" value="F:ATP binding"/>
    <property type="evidence" value="ECO:0007669"/>
    <property type="project" value="InterPro"/>
</dbReference>
<dbReference type="InterPro" id="IPR027417">
    <property type="entry name" value="P-loop_NTPase"/>
</dbReference>